<evidence type="ECO:0000259" key="2">
    <source>
        <dbReference type="PROSITE" id="PS51272"/>
    </source>
</evidence>
<dbReference type="InterPro" id="IPR001119">
    <property type="entry name" value="SLH_dom"/>
</dbReference>
<dbReference type="Pfam" id="PF00395">
    <property type="entry name" value="SLH"/>
    <property type="match status" value="2"/>
</dbReference>
<proteinExistence type="predicted"/>
<organism evidence="3 4">
    <name type="scientific">Tumebacillus lacus</name>
    <dbReference type="NCBI Taxonomy" id="2995335"/>
    <lineage>
        <taxon>Bacteria</taxon>
        <taxon>Bacillati</taxon>
        <taxon>Bacillota</taxon>
        <taxon>Bacilli</taxon>
        <taxon>Bacillales</taxon>
        <taxon>Alicyclobacillaceae</taxon>
        <taxon>Tumebacillus</taxon>
    </lineage>
</organism>
<evidence type="ECO:0000313" key="4">
    <source>
        <dbReference type="Proteomes" id="UP001208017"/>
    </source>
</evidence>
<dbReference type="EMBL" id="JAPMLT010000001">
    <property type="protein sequence ID" value="MCX7569037.1"/>
    <property type="molecule type" value="Genomic_DNA"/>
</dbReference>
<dbReference type="Proteomes" id="UP001208017">
    <property type="component" value="Unassembled WGS sequence"/>
</dbReference>
<keyword evidence="4" id="KW-1185">Reference proteome</keyword>
<feature type="domain" description="SLH" evidence="2">
    <location>
        <begin position="173"/>
        <end position="236"/>
    </location>
</feature>
<sequence>MKKTASILLALTLAATGATGAYAQGDGPSRTMPALDEIGHFKFNGHFHDVTKGDWAIRYITEMNTKGVIKGDGYGQFRPSANVSHEEAITMTVRLMGLEEEARAITDIDLDLNDEAKVSAWAKAYIALAQEKGFLDTGITLDPQGHADREWITRLVVRAMGLEAEAKAHMTDKLDFKDAKEIEADYVGYIAVAAEQGIINGYLDHTFQPNKPVKRNELAAILARAENRFEYDRDRQRQSQGQLHGTLTAVSDTSLTFRTPTGATATYKLSGSYYVFLGEKIAQLADLKTGMGVRVLLNAQGQIVFIQAQPQAPKREEIATHAFGTVTAYTAPKADAAGMITIAQPAKKHPTEDKDKQPRTLTLSVAADVKILHNGEVDVLKQTVTVNDRVELLIVNNTVLEVDVLPALLKQPE</sequence>
<feature type="signal peptide" evidence="1">
    <location>
        <begin position="1"/>
        <end position="23"/>
    </location>
</feature>
<reference evidence="3 4" key="1">
    <citation type="submission" date="2022-11" db="EMBL/GenBank/DDBJ databases">
        <title>Study of microbial diversity in lake waters.</title>
        <authorList>
            <person name="Zhang J."/>
        </authorList>
    </citation>
    <scope>NUCLEOTIDE SEQUENCE [LARGE SCALE GENOMIC DNA]</scope>
    <source>
        <strain evidence="3 4">DT12</strain>
    </source>
</reference>
<feature type="domain" description="SLH" evidence="2">
    <location>
        <begin position="43"/>
        <end position="106"/>
    </location>
</feature>
<keyword evidence="1" id="KW-0732">Signal</keyword>
<dbReference type="RefSeq" id="WP_267150266.1">
    <property type="nucleotide sequence ID" value="NZ_JAPMLT010000001.1"/>
</dbReference>
<dbReference type="PANTHER" id="PTHR43308">
    <property type="entry name" value="OUTER MEMBRANE PROTEIN ALPHA-RELATED"/>
    <property type="match status" value="1"/>
</dbReference>
<comment type="caution">
    <text evidence="3">The sequence shown here is derived from an EMBL/GenBank/DDBJ whole genome shotgun (WGS) entry which is preliminary data.</text>
</comment>
<gene>
    <name evidence="3" type="ORF">OS242_03545</name>
</gene>
<dbReference type="PROSITE" id="PS51272">
    <property type="entry name" value="SLH"/>
    <property type="match status" value="3"/>
</dbReference>
<feature type="domain" description="SLH" evidence="2">
    <location>
        <begin position="109"/>
        <end position="170"/>
    </location>
</feature>
<evidence type="ECO:0000256" key="1">
    <source>
        <dbReference type="SAM" id="SignalP"/>
    </source>
</evidence>
<evidence type="ECO:0000313" key="3">
    <source>
        <dbReference type="EMBL" id="MCX7569037.1"/>
    </source>
</evidence>
<name>A0ABT3WZ49_9BACL</name>
<accession>A0ABT3WZ49</accession>
<protein>
    <submittedName>
        <fullName evidence="3">S-layer homology domain-containing protein</fullName>
    </submittedName>
</protein>
<dbReference type="InterPro" id="IPR051465">
    <property type="entry name" value="Cell_Envelope_Struct_Comp"/>
</dbReference>
<feature type="chain" id="PRO_5045803639" evidence="1">
    <location>
        <begin position="24"/>
        <end position="413"/>
    </location>
</feature>